<dbReference type="EMBL" id="JACIEH010000005">
    <property type="protein sequence ID" value="MBB4101131.1"/>
    <property type="molecule type" value="Genomic_DNA"/>
</dbReference>
<comment type="caution">
    <text evidence="2">The sequence shown here is derived from an EMBL/GenBank/DDBJ whole genome shotgun (WGS) entry which is preliminary data.</text>
</comment>
<protein>
    <recommendedName>
        <fullName evidence="4">BNR repeat neuraminidase</fullName>
    </recommendedName>
</protein>
<evidence type="ECO:0000313" key="3">
    <source>
        <dbReference type="Proteomes" id="UP000557392"/>
    </source>
</evidence>
<evidence type="ECO:0000256" key="1">
    <source>
        <dbReference type="SAM" id="SignalP"/>
    </source>
</evidence>
<evidence type="ECO:0008006" key="4">
    <source>
        <dbReference type="Google" id="ProtNLM"/>
    </source>
</evidence>
<gene>
    <name evidence="2" type="ORF">GGR46_004721</name>
</gene>
<keyword evidence="3" id="KW-1185">Reference proteome</keyword>
<organism evidence="2 3">
    <name type="scientific">Sphingomonas kyeonggiensis</name>
    <dbReference type="NCBI Taxonomy" id="1268553"/>
    <lineage>
        <taxon>Bacteria</taxon>
        <taxon>Pseudomonadati</taxon>
        <taxon>Pseudomonadota</taxon>
        <taxon>Alphaproteobacteria</taxon>
        <taxon>Sphingomonadales</taxon>
        <taxon>Sphingomonadaceae</taxon>
        <taxon>Sphingomonas</taxon>
    </lineage>
</organism>
<sequence length="427" mass="46422">MRLRLIASTALLCPLALFTSATAQAQVAVEMVPAETDSSNAAAWWRPMVVKGDTTYVAFNAPGDTAGTHKIKIGVKTGAGAWTIGYLKDENGNVWSHADDVGHDQPTIAVDGDGYIHVWTDHHVDDWRYFRSNAPNDPTGMLRRIGDMPGTVGATYPIAEHAPNGDIYLIIRNHYSNAGQGELYRWNNAAKSWAQVGIFARENTNYVYPDDLKIDDAGNVHIAFEWAYGTPRSLRHYGSYLKYDVAAGVFRTANGVALTAPATRTTPNLLFQGLGTGEVWNNSNDGVGIQAAGLTVDQYARPSIAYRYRTAGGANAYNFDVYRVRWNGAWVDRVKIYTANNNVPAAVETTHNGTRARVYFTVTGSGLMAAESPTWAVRQIAPAQSGVTRISGILKSTTEDVIYAAAPTEIDANRGRLYVVSIGNTLP</sequence>
<dbReference type="Proteomes" id="UP000557392">
    <property type="component" value="Unassembled WGS sequence"/>
</dbReference>
<dbReference type="AlphaFoldDB" id="A0A7W6JYX5"/>
<keyword evidence="1" id="KW-0732">Signal</keyword>
<dbReference type="RefSeq" id="WP_184000490.1">
    <property type="nucleotide sequence ID" value="NZ_JACIEH010000005.1"/>
</dbReference>
<accession>A0A7W6JYX5</accession>
<reference evidence="2 3" key="1">
    <citation type="submission" date="2020-08" db="EMBL/GenBank/DDBJ databases">
        <title>Genomic Encyclopedia of Type Strains, Phase IV (KMG-IV): sequencing the most valuable type-strain genomes for metagenomic binning, comparative biology and taxonomic classification.</title>
        <authorList>
            <person name="Goeker M."/>
        </authorList>
    </citation>
    <scope>NUCLEOTIDE SEQUENCE [LARGE SCALE GENOMIC DNA]</scope>
    <source>
        <strain evidence="2 3">DSM 101806</strain>
    </source>
</reference>
<name>A0A7W6JYX5_9SPHN</name>
<feature type="chain" id="PRO_5030600845" description="BNR repeat neuraminidase" evidence="1">
    <location>
        <begin position="26"/>
        <end position="427"/>
    </location>
</feature>
<dbReference type="Pfam" id="PF15892">
    <property type="entry name" value="BNR_4"/>
    <property type="match status" value="1"/>
</dbReference>
<feature type="signal peptide" evidence="1">
    <location>
        <begin position="1"/>
        <end position="25"/>
    </location>
</feature>
<proteinExistence type="predicted"/>
<evidence type="ECO:0000313" key="2">
    <source>
        <dbReference type="EMBL" id="MBB4101131.1"/>
    </source>
</evidence>